<dbReference type="InterPro" id="IPR013791">
    <property type="entry name" value="RNA3'-term_phos_cycl_insert"/>
</dbReference>
<dbReference type="InterPro" id="IPR023797">
    <property type="entry name" value="RNA3'_phos_cyclase_dom"/>
</dbReference>
<dbReference type="Proteomes" id="UP000007721">
    <property type="component" value="Chromosome"/>
</dbReference>
<dbReference type="Gene3D" id="3.30.360.20">
    <property type="entry name" value="RNA 3'-terminal phosphate cyclase, insert domain"/>
    <property type="match status" value="1"/>
</dbReference>
<keyword evidence="5" id="KW-0067">ATP-binding</keyword>
<comment type="catalytic activity">
    <reaction evidence="4 5">
        <text>a 3'-end 3'-phospho-ribonucleotide-RNA + ATP = a 3'-end 2',3'-cyclophospho-ribonucleotide-RNA + AMP + diphosphate</text>
        <dbReference type="Rhea" id="RHEA:23976"/>
        <dbReference type="Rhea" id="RHEA-COMP:10463"/>
        <dbReference type="Rhea" id="RHEA-COMP:10464"/>
        <dbReference type="ChEBI" id="CHEBI:30616"/>
        <dbReference type="ChEBI" id="CHEBI:33019"/>
        <dbReference type="ChEBI" id="CHEBI:83062"/>
        <dbReference type="ChEBI" id="CHEBI:83064"/>
        <dbReference type="ChEBI" id="CHEBI:456215"/>
        <dbReference type="EC" id="6.5.1.4"/>
    </reaction>
</comment>
<evidence type="ECO:0000256" key="5">
    <source>
        <dbReference type="HAMAP-Rule" id="MF_00200"/>
    </source>
</evidence>
<comment type="subcellular location">
    <subcellularLocation>
        <location evidence="5">Cytoplasm</location>
    </subcellularLocation>
</comment>
<evidence type="ECO:0000256" key="4">
    <source>
        <dbReference type="ARBA" id="ARBA00024481"/>
    </source>
</evidence>
<evidence type="ECO:0000256" key="2">
    <source>
        <dbReference type="ARBA" id="ARBA00022598"/>
    </source>
</evidence>
<evidence type="ECO:0000259" key="7">
    <source>
        <dbReference type="Pfam" id="PF01137"/>
    </source>
</evidence>
<feature type="binding site" evidence="5">
    <location>
        <position position="100"/>
    </location>
    <ligand>
        <name>ATP</name>
        <dbReference type="ChEBI" id="CHEBI:30616"/>
    </ligand>
</feature>
<dbReference type="HAMAP" id="MF_00200">
    <property type="entry name" value="RTC"/>
    <property type="match status" value="1"/>
</dbReference>
<evidence type="ECO:0000256" key="3">
    <source>
        <dbReference type="ARBA" id="ARBA00022741"/>
    </source>
</evidence>
<dbReference type="OrthoDB" id="9789235at2"/>
<dbReference type="PANTHER" id="PTHR11096">
    <property type="entry name" value="RNA 3' TERMINAL PHOSPHATE CYCLASE"/>
    <property type="match status" value="1"/>
</dbReference>
<dbReference type="KEGG" id="geo:Geob_0963"/>
<dbReference type="GO" id="GO:0005737">
    <property type="term" value="C:cytoplasm"/>
    <property type="evidence" value="ECO:0007669"/>
    <property type="project" value="UniProtKB-SubCell"/>
</dbReference>
<evidence type="ECO:0000256" key="1">
    <source>
        <dbReference type="ARBA" id="ARBA00009206"/>
    </source>
</evidence>
<evidence type="ECO:0000313" key="9">
    <source>
        <dbReference type="EMBL" id="ACM19325.1"/>
    </source>
</evidence>
<dbReference type="GO" id="GO:0005524">
    <property type="term" value="F:ATP binding"/>
    <property type="evidence" value="ECO:0007669"/>
    <property type="project" value="UniProtKB-KW"/>
</dbReference>
<dbReference type="Pfam" id="PF01137">
    <property type="entry name" value="RTC"/>
    <property type="match status" value="1"/>
</dbReference>
<evidence type="ECO:0000256" key="6">
    <source>
        <dbReference type="NCBIfam" id="TIGR03399"/>
    </source>
</evidence>
<dbReference type="AlphaFoldDB" id="B9M2E6"/>
<dbReference type="eggNOG" id="COG0430">
    <property type="taxonomic scope" value="Bacteria"/>
</dbReference>
<reference evidence="9 10" key="1">
    <citation type="submission" date="2009-01" db="EMBL/GenBank/DDBJ databases">
        <title>Complete sequence of Geobacter sp. FRC-32.</title>
        <authorList>
            <consortium name="US DOE Joint Genome Institute"/>
            <person name="Lucas S."/>
            <person name="Copeland A."/>
            <person name="Lapidus A."/>
            <person name="Glavina del Rio T."/>
            <person name="Dalin E."/>
            <person name="Tice H."/>
            <person name="Bruce D."/>
            <person name="Goodwin L."/>
            <person name="Pitluck S."/>
            <person name="Saunders E."/>
            <person name="Brettin T."/>
            <person name="Detter J.C."/>
            <person name="Han C."/>
            <person name="Larimer F."/>
            <person name="Land M."/>
            <person name="Hauser L."/>
            <person name="Kyrpides N."/>
            <person name="Ovchinnikova G."/>
            <person name="Kostka J."/>
            <person name="Richardson P."/>
        </authorList>
    </citation>
    <scope>NUCLEOTIDE SEQUENCE [LARGE SCALE GENOMIC DNA]</scope>
    <source>
        <strain evidence="10">DSM 22248 / JCM 15807 / FRC-32</strain>
    </source>
</reference>
<evidence type="ECO:0000259" key="8">
    <source>
        <dbReference type="Pfam" id="PF05189"/>
    </source>
</evidence>
<comment type="similarity">
    <text evidence="1 5">Belongs to the RNA 3'-terminal cyclase family. Type 1 subfamily.</text>
</comment>
<dbReference type="InterPro" id="IPR037136">
    <property type="entry name" value="RNA3'_phos_cyclase_dom_sf"/>
</dbReference>
<feature type="domain" description="RNA 3'-terminal phosphate cyclase insert" evidence="8">
    <location>
        <begin position="181"/>
        <end position="274"/>
    </location>
</feature>
<comment type="function">
    <text evidence="5">Catalyzes the conversion of 3'-phosphate to a 2',3'-cyclic phosphodiester at the end of RNA. The mechanism of action of the enzyme occurs in 3 steps: (A) adenylation of the enzyme by ATP; (B) transfer of adenylate to an RNA-N3'P to produce RNA-N3'PP5'A; (C) and attack of the adjacent 2'-hydroxyl on the 3'-phosphorus in the diester linkage to produce the cyclic end product. The biological role of this enzyme is unknown but it is likely to function in some aspects of cellular RNA processing.</text>
</comment>
<dbReference type="RefSeq" id="WP_012646054.1">
    <property type="nucleotide sequence ID" value="NC_011979.1"/>
</dbReference>
<dbReference type="SUPFAM" id="SSF55205">
    <property type="entry name" value="EPT/RTPC-like"/>
    <property type="match status" value="1"/>
</dbReference>
<keyword evidence="5" id="KW-0963">Cytoplasm</keyword>
<dbReference type="InterPro" id="IPR036553">
    <property type="entry name" value="RPTC_insert"/>
</dbReference>
<accession>B9M2E6</accession>
<dbReference type="InterPro" id="IPR013792">
    <property type="entry name" value="RNA3'P_cycl/enolpyr_Trfase_a/b"/>
</dbReference>
<dbReference type="SUPFAM" id="SSF52913">
    <property type="entry name" value="RNA 3'-terminal phosphate cyclase, RPTC, insert domain"/>
    <property type="match status" value="1"/>
</dbReference>
<dbReference type="NCBIfam" id="NF003246">
    <property type="entry name" value="PRK04204.1-2"/>
    <property type="match status" value="1"/>
</dbReference>
<dbReference type="Pfam" id="PF05189">
    <property type="entry name" value="RTC_insert"/>
    <property type="match status" value="1"/>
</dbReference>
<organism evidence="9 10">
    <name type="scientific">Geotalea daltonii (strain DSM 22248 / JCM 15807 / FRC-32)</name>
    <name type="common">Geobacter daltonii</name>
    <dbReference type="NCBI Taxonomy" id="316067"/>
    <lineage>
        <taxon>Bacteria</taxon>
        <taxon>Pseudomonadati</taxon>
        <taxon>Thermodesulfobacteriota</taxon>
        <taxon>Desulfuromonadia</taxon>
        <taxon>Geobacterales</taxon>
        <taxon>Geobacteraceae</taxon>
        <taxon>Geotalea</taxon>
    </lineage>
</organism>
<gene>
    <name evidence="5 9" type="primary">rtcA</name>
    <name evidence="9" type="ordered locus">Geob_0963</name>
</gene>
<evidence type="ECO:0000313" key="10">
    <source>
        <dbReference type="Proteomes" id="UP000007721"/>
    </source>
</evidence>
<dbReference type="GO" id="GO:0006396">
    <property type="term" value="P:RNA processing"/>
    <property type="evidence" value="ECO:0007669"/>
    <property type="project" value="UniProtKB-UniRule"/>
</dbReference>
<dbReference type="InterPro" id="IPR017770">
    <property type="entry name" value="RNA3'_term_phos_cyc_type_1"/>
</dbReference>
<dbReference type="PIRSF" id="PIRSF005378">
    <property type="entry name" value="RNA3'_term_phos_cycl_euk"/>
    <property type="match status" value="1"/>
</dbReference>
<dbReference type="Gene3D" id="3.65.10.20">
    <property type="entry name" value="RNA 3'-terminal phosphate cyclase domain"/>
    <property type="match status" value="1"/>
</dbReference>
<feature type="binding site" evidence="5">
    <location>
        <begin position="283"/>
        <end position="287"/>
    </location>
    <ligand>
        <name>ATP</name>
        <dbReference type="ChEBI" id="CHEBI:30616"/>
    </ligand>
</feature>
<dbReference type="HOGENOM" id="CLU_027882_0_0_7"/>
<keyword evidence="10" id="KW-1185">Reference proteome</keyword>
<dbReference type="EC" id="6.5.1.4" evidence="5 6"/>
<keyword evidence="2 5" id="KW-0436">Ligase</keyword>
<dbReference type="GO" id="GO:0003963">
    <property type="term" value="F:RNA-3'-phosphate cyclase activity"/>
    <property type="evidence" value="ECO:0007669"/>
    <property type="project" value="UniProtKB-UniRule"/>
</dbReference>
<protein>
    <recommendedName>
        <fullName evidence="5 6">RNA 3'-terminal phosphate cyclase</fullName>
        <shortName evidence="5">RNA cyclase</shortName>
        <shortName evidence="5">RNA-3'-phosphate cyclase</shortName>
        <ecNumber evidence="5 6">6.5.1.4</ecNumber>
    </recommendedName>
</protein>
<dbReference type="EMBL" id="CP001390">
    <property type="protein sequence ID" value="ACM19325.1"/>
    <property type="molecule type" value="Genomic_DNA"/>
</dbReference>
<sequence length="340" mass="36445">MITIDGSHGEGGGQILRTALALSAIRGQPFRMVNIRAARKKPGLQPQHLMAVKSAKTVANAEVSGDASGSMEITFAPRTISGGSFRFDIGTAGSISLVLQTVIPMLLFAHRDSTITVTGGTNVPFSPSGEYLAQVFAPTLKKLGCTIRIHGDHYGFYPRGGGKVRVEVFRTEKLSPLEATVRGAIRHVTGCSGVGNLPDNIAERQKKRAMELLKPLPCPVEVERIRVEAYGPGSFVFLRLEEENGLAGFQALGAPGKPAETVATEAANQLLEHVETGAAMDPHLADQIILYLALCRERSAFTTSAVTRHLLTNLWVMELFGACRYAVEGELGKAGRITIN</sequence>
<keyword evidence="3 5" id="KW-0547">Nucleotide-binding</keyword>
<dbReference type="InterPro" id="IPR000228">
    <property type="entry name" value="RNA3'_term_phos_cyc"/>
</dbReference>
<dbReference type="NCBIfam" id="TIGR03399">
    <property type="entry name" value="RNA_3prim_cycl"/>
    <property type="match status" value="1"/>
</dbReference>
<feature type="domain" description="RNA 3'-terminal phosphate cyclase" evidence="7">
    <location>
        <begin position="9"/>
        <end position="326"/>
    </location>
</feature>
<dbReference type="STRING" id="316067.Geob_0963"/>
<name>B9M2E6_GEODF</name>
<dbReference type="PANTHER" id="PTHR11096:SF0">
    <property type="entry name" value="RNA 3'-TERMINAL PHOSPHATE CYCLASE"/>
    <property type="match status" value="1"/>
</dbReference>
<proteinExistence type="inferred from homology"/>
<feature type="active site" description="Tele-AMP-histidine intermediate" evidence="5">
    <location>
        <position position="309"/>
    </location>
</feature>